<evidence type="ECO:0000313" key="4">
    <source>
        <dbReference type="EMBL" id="SUZ32384.1"/>
    </source>
</evidence>
<dbReference type="EC" id="4.2.1.135" evidence="4"/>
<keyword evidence="2" id="KW-0812">Transmembrane</keyword>
<dbReference type="RefSeq" id="WP_245963936.1">
    <property type="nucleotide sequence ID" value="NZ_UIHC01000020.1"/>
</dbReference>
<dbReference type="Pfam" id="PF02719">
    <property type="entry name" value="Polysacc_synt_2"/>
    <property type="match status" value="1"/>
</dbReference>
<keyword evidence="4" id="KW-0456">Lyase</keyword>
<feature type="domain" description="Polysaccharide biosynthesis protein CapD-like" evidence="3">
    <location>
        <begin position="299"/>
        <end position="596"/>
    </location>
</feature>
<evidence type="ECO:0000259" key="3">
    <source>
        <dbReference type="Pfam" id="PF02719"/>
    </source>
</evidence>
<dbReference type="SUPFAM" id="SSF53335">
    <property type="entry name" value="S-adenosyl-L-methionine-dependent methyltransferases"/>
    <property type="match status" value="1"/>
</dbReference>
<keyword evidence="5" id="KW-1185">Reference proteome</keyword>
<reference evidence="5" key="1">
    <citation type="submission" date="2018-08" db="EMBL/GenBank/DDBJ databases">
        <authorList>
            <person name="Rodrigo-Torres L."/>
            <person name="Arahal R. D."/>
            <person name="Lucena T."/>
        </authorList>
    </citation>
    <scope>NUCLEOTIDE SEQUENCE [LARGE SCALE GENOMIC DNA]</scope>
    <source>
        <strain evidence="5">CECT 7235</strain>
    </source>
</reference>
<dbReference type="SUPFAM" id="SSF51735">
    <property type="entry name" value="NAD(P)-binding Rossmann-fold domains"/>
    <property type="match status" value="1"/>
</dbReference>
<organism evidence="4 5">
    <name type="scientific">Roseinatronobacter ekhonensis</name>
    <dbReference type="NCBI Taxonomy" id="254356"/>
    <lineage>
        <taxon>Bacteria</taxon>
        <taxon>Pseudomonadati</taxon>
        <taxon>Pseudomonadota</taxon>
        <taxon>Alphaproteobacteria</taxon>
        <taxon>Rhodobacterales</taxon>
        <taxon>Paracoccaceae</taxon>
        <taxon>Roseinatronobacter</taxon>
    </lineage>
</organism>
<dbReference type="Proteomes" id="UP000272908">
    <property type="component" value="Unassembled WGS sequence"/>
</dbReference>
<dbReference type="InterPro" id="IPR003869">
    <property type="entry name" value="Polysac_CapD-like"/>
</dbReference>
<name>A0A3B0MUA6_9RHOB</name>
<dbReference type="InterPro" id="IPR036291">
    <property type="entry name" value="NAD(P)-bd_dom_sf"/>
</dbReference>
<feature type="transmembrane region" description="Helical" evidence="2">
    <location>
        <begin position="96"/>
        <end position="114"/>
    </location>
</feature>
<dbReference type="Gene3D" id="3.40.50.720">
    <property type="entry name" value="NAD(P)-binding Rossmann-like Domain"/>
    <property type="match status" value="2"/>
</dbReference>
<protein>
    <submittedName>
        <fullName evidence="4">UDP-N-acetyl-alpha-D-glucosamine C6 dehydratase</fullName>
        <ecNumber evidence="4">4.2.1.135</ecNumber>
    </submittedName>
</protein>
<sequence length="651" mass="69784">MLVNDYLKGRLGIPRLLVELRDMRRSHKQILLLMIDLTTVSIAFFLVAVLNTAGSGSSFAPVKPIPALGILLSVTALGSWILGLPKVQLKSYEARGMGLSAVLGVIVGIAAWAVQLMQPSTVSGAGPVLLACLFIIGSVLARFLMLQVVLALYRIDIAVTNVLIYGAGTTGMQLAFALRPDRGTRVVGFIDDNMALQGVSVAGLPVYPSNQIDTVASQKEVRRVLLAMPSVNAPKMARIARRLTDKGLEVQSLPSFAQLVGEEELVGSLKQALPDAFLTRKALHSTLAGAWNEYAGKSLLVSGAGGSIGSELCRQLLLCNPRRLVLLESSEHALYQIHRELEDMNRKTGCTIIPVLGSVTDRRAMHAVMLAHKVQGVLHAAAYKHVPLVEANTLAGIANNLFGTVILARAAKAAGVERFVLVSTDKAVRPEGTMGASKRMAELAIADLARKAGTASGKPGTVFCMVRFGNVLGSSGSVIPRFQEQITSGGPLTLTHPDVERYFMTIQEATQLVLRAGAMAQGGEAFVLDMGAPVRVADLARRMIEAAGYSVRDAQNPMGDIDIEITGLRPGEKLSEELSITRQHTPTEHPKIFVAQEVGLSSADIDRALDILRRALARGDEAEARQALMHWVCEDLELLAQRPDHPAQQLG</sequence>
<evidence type="ECO:0000256" key="1">
    <source>
        <dbReference type="ARBA" id="ARBA00007430"/>
    </source>
</evidence>
<feature type="transmembrane region" description="Helical" evidence="2">
    <location>
        <begin position="157"/>
        <end position="178"/>
    </location>
</feature>
<dbReference type="PANTHER" id="PTHR43318:SF1">
    <property type="entry name" value="POLYSACCHARIDE BIOSYNTHESIS PROTEIN EPSC-RELATED"/>
    <property type="match status" value="1"/>
</dbReference>
<dbReference type="InterPro" id="IPR029063">
    <property type="entry name" value="SAM-dependent_MTases_sf"/>
</dbReference>
<dbReference type="InterPro" id="IPR051203">
    <property type="entry name" value="Polysaccharide_Synthase-Rel"/>
</dbReference>
<dbReference type="PANTHER" id="PTHR43318">
    <property type="entry name" value="UDP-N-ACETYLGLUCOSAMINE 4,6-DEHYDRATASE"/>
    <property type="match status" value="1"/>
</dbReference>
<feature type="transmembrane region" description="Helical" evidence="2">
    <location>
        <begin position="30"/>
        <end position="53"/>
    </location>
</feature>
<comment type="similarity">
    <text evidence="1">Belongs to the polysaccharide synthase family.</text>
</comment>
<proteinExistence type="inferred from homology"/>
<evidence type="ECO:0000256" key="2">
    <source>
        <dbReference type="SAM" id="Phobius"/>
    </source>
</evidence>
<dbReference type="CDD" id="cd05237">
    <property type="entry name" value="UDP_invert_4-6DH_SDR_e"/>
    <property type="match status" value="1"/>
</dbReference>
<gene>
    <name evidence="4" type="primary">pglF</name>
    <name evidence="4" type="ORF">ROE7235_02140</name>
</gene>
<dbReference type="Pfam" id="PF13727">
    <property type="entry name" value="CoA_binding_3"/>
    <property type="match status" value="1"/>
</dbReference>
<dbReference type="EMBL" id="UIHC01000020">
    <property type="protein sequence ID" value="SUZ32384.1"/>
    <property type="molecule type" value="Genomic_DNA"/>
</dbReference>
<dbReference type="GO" id="GO:0016829">
    <property type="term" value="F:lyase activity"/>
    <property type="evidence" value="ECO:0007669"/>
    <property type="project" value="UniProtKB-KW"/>
</dbReference>
<dbReference type="AlphaFoldDB" id="A0A3B0MUA6"/>
<keyword evidence="2" id="KW-1133">Transmembrane helix</keyword>
<feature type="transmembrane region" description="Helical" evidence="2">
    <location>
        <begin position="65"/>
        <end position="84"/>
    </location>
</feature>
<feature type="transmembrane region" description="Helical" evidence="2">
    <location>
        <begin position="126"/>
        <end position="145"/>
    </location>
</feature>
<accession>A0A3B0MUA6</accession>
<keyword evidence="2" id="KW-0472">Membrane</keyword>
<evidence type="ECO:0000313" key="5">
    <source>
        <dbReference type="Proteomes" id="UP000272908"/>
    </source>
</evidence>